<evidence type="ECO:0000313" key="3">
    <source>
        <dbReference type="Proteomes" id="UP000092213"/>
    </source>
</evidence>
<name>A0A193FZ05_9BORD</name>
<dbReference type="PANTHER" id="PTHR47708">
    <property type="match status" value="1"/>
</dbReference>
<dbReference type="Pfam" id="PF23544">
    <property type="entry name" value="AtuA_ferredoxin"/>
    <property type="match status" value="1"/>
</dbReference>
<protein>
    <recommendedName>
        <fullName evidence="1">AtuA-like ferredoxin-fold domain-containing protein</fullName>
    </recommendedName>
</protein>
<dbReference type="AlphaFoldDB" id="A0A193FZ05"/>
<gene>
    <name evidence="2" type="ORF">BAU08_14645</name>
</gene>
<evidence type="ECO:0000313" key="2">
    <source>
        <dbReference type="EMBL" id="ANN72421.1"/>
    </source>
</evidence>
<sequence>MNRQPATSPDDVRHVPLYRLAHSRSGDKGDISNLSLIAWDPACYEVISRYVTAERVRAWFAYRQPAAVTRYLLPTLHAMNFVLDGVLDGGVNDALNLDAHGKSLSFHLLDLPVPVSAEMAVRLPDIPQDPWPFRDRPADA</sequence>
<accession>A0A193FZ05</accession>
<dbReference type="STRING" id="463025.BAU08_14645"/>
<evidence type="ECO:0000259" key="1">
    <source>
        <dbReference type="Pfam" id="PF23544"/>
    </source>
</evidence>
<dbReference type="PANTHER" id="PTHR47708:SF2">
    <property type="entry name" value="SI:CH73-132F6.5"/>
    <property type="match status" value="1"/>
</dbReference>
<dbReference type="Proteomes" id="UP000092213">
    <property type="component" value="Chromosome"/>
</dbReference>
<reference evidence="2 3" key="1">
    <citation type="submission" date="2016-06" db="EMBL/GenBank/DDBJ databases">
        <title>Complete genome sequences of Bordetella bronchialis and Bordetella flabilis.</title>
        <authorList>
            <person name="LiPuma J.J."/>
            <person name="Spilker T."/>
        </authorList>
    </citation>
    <scope>NUCLEOTIDE SEQUENCE [LARGE SCALE GENOMIC DNA]</scope>
    <source>
        <strain evidence="2 3">AU17976</strain>
    </source>
</reference>
<feature type="domain" description="AtuA-like ferredoxin-fold" evidence="1">
    <location>
        <begin position="15"/>
        <end position="113"/>
    </location>
</feature>
<proteinExistence type="predicted"/>
<dbReference type="InterPro" id="IPR056362">
    <property type="entry name" value="AtuA-like_ferredoxin_dom"/>
</dbReference>
<dbReference type="EMBL" id="CP016171">
    <property type="protein sequence ID" value="ANN72421.1"/>
    <property type="molecule type" value="Genomic_DNA"/>
</dbReference>
<dbReference type="RefSeq" id="WP_066670078.1">
    <property type="nucleotide sequence ID" value="NZ_CP016171.1"/>
</dbReference>
<organism evidence="2 3">
    <name type="scientific">Bordetella bronchialis</name>
    <dbReference type="NCBI Taxonomy" id="463025"/>
    <lineage>
        <taxon>Bacteria</taxon>
        <taxon>Pseudomonadati</taxon>
        <taxon>Pseudomonadota</taxon>
        <taxon>Betaproteobacteria</taxon>
        <taxon>Burkholderiales</taxon>
        <taxon>Alcaligenaceae</taxon>
        <taxon>Bordetella</taxon>
    </lineage>
</organism>